<dbReference type="GO" id="GO:0000976">
    <property type="term" value="F:transcription cis-regulatory region binding"/>
    <property type="evidence" value="ECO:0007669"/>
    <property type="project" value="TreeGrafter"/>
</dbReference>
<protein>
    <submittedName>
        <fullName evidence="6">TetR/AcrR family transcriptional regulator</fullName>
    </submittedName>
</protein>
<dbReference type="PANTHER" id="PTHR30055">
    <property type="entry name" value="HTH-TYPE TRANSCRIPTIONAL REGULATOR RUTR"/>
    <property type="match status" value="1"/>
</dbReference>
<dbReference type="GO" id="GO:0003700">
    <property type="term" value="F:DNA-binding transcription factor activity"/>
    <property type="evidence" value="ECO:0007669"/>
    <property type="project" value="TreeGrafter"/>
</dbReference>
<evidence type="ECO:0000313" key="6">
    <source>
        <dbReference type="EMBL" id="MCQ8830092.1"/>
    </source>
</evidence>
<sequence length="204" mass="21981">MPNRGDRGGAQTRARIAAIATELFLERGFEDVTIAEVAAAAGVSKVTVFAHFDRKEDLLLDRLPDVRDVVRTAIHERADDVGAVEAIRRAVLALAAQRHPLSGLSEGAEPFLRTLIASPALTSRLRGFEYEIEKELAADLDADSRFRGDSALTAALLVAAYRTVAVEMVRRRLAGDDLAEIAAAHQARLERAFEVLATGLPNGG</sequence>
<dbReference type="Proteomes" id="UP001142400">
    <property type="component" value="Unassembled WGS sequence"/>
</dbReference>
<name>A0A9X2LV12_STRMQ</name>
<dbReference type="InterPro" id="IPR001647">
    <property type="entry name" value="HTH_TetR"/>
</dbReference>
<evidence type="ECO:0000259" key="5">
    <source>
        <dbReference type="PROSITE" id="PS50977"/>
    </source>
</evidence>
<accession>A0A9X2LV12</accession>
<dbReference type="Pfam" id="PF00440">
    <property type="entry name" value="TetR_N"/>
    <property type="match status" value="1"/>
</dbReference>
<dbReference type="SUPFAM" id="SSF46689">
    <property type="entry name" value="Homeodomain-like"/>
    <property type="match status" value="1"/>
</dbReference>
<evidence type="ECO:0000256" key="1">
    <source>
        <dbReference type="ARBA" id="ARBA00023015"/>
    </source>
</evidence>
<feature type="domain" description="HTH tetR-type" evidence="5">
    <location>
        <begin position="10"/>
        <end position="70"/>
    </location>
</feature>
<dbReference type="Gene3D" id="1.10.10.60">
    <property type="entry name" value="Homeodomain-like"/>
    <property type="match status" value="1"/>
</dbReference>
<organism evidence="6 7">
    <name type="scientific">Streptomyces malaysiensis subsp. samsunensis</name>
    <dbReference type="NCBI Taxonomy" id="459658"/>
    <lineage>
        <taxon>Bacteria</taxon>
        <taxon>Bacillati</taxon>
        <taxon>Actinomycetota</taxon>
        <taxon>Actinomycetes</taxon>
        <taxon>Kitasatosporales</taxon>
        <taxon>Streptomycetaceae</taxon>
        <taxon>Streptomyces</taxon>
        <taxon>Streptomyces violaceusniger group</taxon>
    </lineage>
</organism>
<gene>
    <name evidence="6" type="ORF">NQU54_13660</name>
</gene>
<keyword evidence="1" id="KW-0805">Transcription regulation</keyword>
<dbReference type="InterPro" id="IPR009057">
    <property type="entry name" value="Homeodomain-like_sf"/>
</dbReference>
<evidence type="ECO:0000256" key="3">
    <source>
        <dbReference type="ARBA" id="ARBA00023163"/>
    </source>
</evidence>
<dbReference type="EMBL" id="JANIIC010000013">
    <property type="protein sequence ID" value="MCQ8830092.1"/>
    <property type="molecule type" value="Genomic_DNA"/>
</dbReference>
<proteinExistence type="predicted"/>
<dbReference type="PANTHER" id="PTHR30055:SF234">
    <property type="entry name" value="HTH-TYPE TRANSCRIPTIONAL REGULATOR BETI"/>
    <property type="match status" value="1"/>
</dbReference>
<comment type="caution">
    <text evidence="6">The sequence shown here is derived from an EMBL/GenBank/DDBJ whole genome shotgun (WGS) entry which is preliminary data.</text>
</comment>
<keyword evidence="3" id="KW-0804">Transcription</keyword>
<dbReference type="RefSeq" id="WP_257631306.1">
    <property type="nucleotide sequence ID" value="NZ_JANIIC010000013.1"/>
</dbReference>
<dbReference type="AlphaFoldDB" id="A0A9X2LV12"/>
<dbReference type="InterPro" id="IPR050109">
    <property type="entry name" value="HTH-type_TetR-like_transc_reg"/>
</dbReference>
<evidence type="ECO:0000256" key="2">
    <source>
        <dbReference type="ARBA" id="ARBA00023125"/>
    </source>
</evidence>
<evidence type="ECO:0000256" key="4">
    <source>
        <dbReference type="PROSITE-ProRule" id="PRU00335"/>
    </source>
</evidence>
<feature type="DNA-binding region" description="H-T-H motif" evidence="4">
    <location>
        <begin position="33"/>
        <end position="52"/>
    </location>
</feature>
<dbReference type="PRINTS" id="PR00455">
    <property type="entry name" value="HTHTETR"/>
</dbReference>
<keyword evidence="7" id="KW-1185">Reference proteome</keyword>
<reference evidence="6" key="1">
    <citation type="submission" date="2022-06" db="EMBL/GenBank/DDBJ databases">
        <title>WGS of actinobacteria.</title>
        <authorList>
            <person name="Thawai C."/>
        </authorList>
    </citation>
    <scope>NUCLEOTIDE SEQUENCE</scope>
    <source>
        <strain evidence="6">DSM 42010</strain>
    </source>
</reference>
<keyword evidence="2 4" id="KW-0238">DNA-binding</keyword>
<dbReference type="PROSITE" id="PS50977">
    <property type="entry name" value="HTH_TETR_2"/>
    <property type="match status" value="1"/>
</dbReference>
<evidence type="ECO:0000313" key="7">
    <source>
        <dbReference type="Proteomes" id="UP001142400"/>
    </source>
</evidence>
<dbReference type="Gene3D" id="1.10.357.10">
    <property type="entry name" value="Tetracycline Repressor, domain 2"/>
    <property type="match status" value="1"/>
</dbReference>